<dbReference type="Proteomes" id="UP001159363">
    <property type="component" value="Chromosome X"/>
</dbReference>
<reference evidence="1 2" key="1">
    <citation type="submission" date="2023-02" db="EMBL/GenBank/DDBJ databases">
        <title>LHISI_Scaffold_Assembly.</title>
        <authorList>
            <person name="Stuart O.P."/>
            <person name="Cleave R."/>
            <person name="Magrath M.J.L."/>
            <person name="Mikheyev A.S."/>
        </authorList>
    </citation>
    <scope>NUCLEOTIDE SEQUENCE [LARGE SCALE GENOMIC DNA]</scope>
    <source>
        <strain evidence="1">Daus_M_001</strain>
        <tissue evidence="1">Leg muscle</tissue>
    </source>
</reference>
<dbReference type="EMBL" id="JARBHB010000004">
    <property type="protein sequence ID" value="KAJ8887864.1"/>
    <property type="molecule type" value="Genomic_DNA"/>
</dbReference>
<feature type="non-terminal residue" evidence="1">
    <location>
        <position position="108"/>
    </location>
</feature>
<evidence type="ECO:0000313" key="1">
    <source>
        <dbReference type="EMBL" id="KAJ8887864.1"/>
    </source>
</evidence>
<name>A0ABQ9HU07_9NEOP</name>
<keyword evidence="2" id="KW-1185">Reference proteome</keyword>
<accession>A0ABQ9HU07</accession>
<comment type="caution">
    <text evidence="1">The sequence shown here is derived from an EMBL/GenBank/DDBJ whole genome shotgun (WGS) entry which is preliminary data.</text>
</comment>
<gene>
    <name evidence="1" type="ORF">PR048_014082</name>
</gene>
<evidence type="ECO:0000313" key="2">
    <source>
        <dbReference type="Proteomes" id="UP001159363"/>
    </source>
</evidence>
<protein>
    <submittedName>
        <fullName evidence="1">Uncharacterized protein</fullName>
    </submittedName>
</protein>
<proteinExistence type="predicted"/>
<sequence>MFSDACGDQNLNRLACALTMQNRFKIIHQYYPIKGHSFMPCDRNFGTLDTCAKKPIITFHMESDQCDTFKKWWPQYFLKLLKSNEDRVYFKISAGRHFIFTNAHIGYV</sequence>
<organism evidence="1 2">
    <name type="scientific">Dryococelus australis</name>
    <dbReference type="NCBI Taxonomy" id="614101"/>
    <lineage>
        <taxon>Eukaryota</taxon>
        <taxon>Metazoa</taxon>
        <taxon>Ecdysozoa</taxon>
        <taxon>Arthropoda</taxon>
        <taxon>Hexapoda</taxon>
        <taxon>Insecta</taxon>
        <taxon>Pterygota</taxon>
        <taxon>Neoptera</taxon>
        <taxon>Polyneoptera</taxon>
        <taxon>Phasmatodea</taxon>
        <taxon>Verophasmatodea</taxon>
        <taxon>Anareolatae</taxon>
        <taxon>Phasmatidae</taxon>
        <taxon>Eurycanthinae</taxon>
        <taxon>Dryococelus</taxon>
    </lineage>
</organism>